<dbReference type="AlphaFoldDB" id="A0A9D9DFC2"/>
<name>A0A9D9DFC2_9FIRM</name>
<organism evidence="4 5">
    <name type="scientific">Candidatus Alloenteromonas pullistercoris</name>
    <dbReference type="NCBI Taxonomy" id="2840785"/>
    <lineage>
        <taxon>Bacteria</taxon>
        <taxon>Bacillati</taxon>
        <taxon>Bacillota</taxon>
        <taxon>Bacillota incertae sedis</taxon>
        <taxon>Candidatus Alloenteromonas</taxon>
    </lineage>
</organism>
<dbReference type="Proteomes" id="UP000823634">
    <property type="component" value="Unassembled WGS sequence"/>
</dbReference>
<sequence length="701" mass="77494">MKTPFMSKRPAQLNKWILSMLLGGAFSIAALAGNIPEANIALAAEEETSSTPAEEPGSDSSSSSPAFSAAGFIKGEQVTELGEARVGAGYSTENSIDAENNFFASIAEASFTPTMQTYTIEFSSEIRVYYSLRRQVMLAIDDPTYAGEISTTEELPTYQGYVYSIQIPTSGQGANGTIYIPAYQTKAGFHTIEVAAIYPNAVDPETASEIEAIYIPSTVETAFEGALTGLSDTCQLYFEADSLPEDFEEGYTDVPEENIHFGAEIAEAYRSQAGYRDETLGNAKENFMIGFDAGDENENQRQLLNMTYDVVNDDGTRTTYNRDLPISFSSLNAYCDVFGTQVGTSAITKTINLPKGEGESIDPNSIVFSNIYLTDGTTRPYLPDYSSPTYYVSARVSYRYEFDATQFASFKINSISTFAGYTLVSVDTTQNADVYQYVNPTMYESLKDKLANGTSRVRFGLTGLNSTIYSLGYEGENGEIKQIEMEIRAQTDSFLFGNNDTIGFIFKNSNVGDDFSTDKIRSFGFENYSIRLDVIDNGSTTAPTRTSGTVRFGEYMVMNPGDKVHVSNVNTGLLITFIVYTAIMALLTAGLFIYKQQRFKNDEFRRLNPKSFFKNAGLAYLLFGFITFFIAFCVARWGFLANNLVVYNPADVFVIIFGIIAIIAVGYYVRWLFIAINNEKARRKAIKLKLDQDINDDDGTK</sequence>
<proteinExistence type="predicted"/>
<evidence type="ECO:0000313" key="4">
    <source>
        <dbReference type="EMBL" id="MBO8425787.1"/>
    </source>
</evidence>
<feature type="compositionally biased region" description="Low complexity" evidence="1">
    <location>
        <begin position="49"/>
        <end position="66"/>
    </location>
</feature>
<gene>
    <name evidence="4" type="ORF">IAC61_00520</name>
</gene>
<keyword evidence="3" id="KW-0732">Signal</keyword>
<protein>
    <submittedName>
        <fullName evidence="4">Uncharacterized protein</fullName>
    </submittedName>
</protein>
<dbReference type="EMBL" id="JADINA010000006">
    <property type="protein sequence ID" value="MBO8425787.1"/>
    <property type="molecule type" value="Genomic_DNA"/>
</dbReference>
<evidence type="ECO:0000256" key="2">
    <source>
        <dbReference type="SAM" id="Phobius"/>
    </source>
</evidence>
<keyword evidence="2" id="KW-0472">Membrane</keyword>
<reference evidence="4" key="1">
    <citation type="submission" date="2020-10" db="EMBL/GenBank/DDBJ databases">
        <authorList>
            <person name="Gilroy R."/>
        </authorList>
    </citation>
    <scope>NUCLEOTIDE SEQUENCE</scope>
    <source>
        <strain evidence="4">17113</strain>
    </source>
</reference>
<evidence type="ECO:0000256" key="1">
    <source>
        <dbReference type="SAM" id="MobiDB-lite"/>
    </source>
</evidence>
<comment type="caution">
    <text evidence="4">The sequence shown here is derived from an EMBL/GenBank/DDBJ whole genome shotgun (WGS) entry which is preliminary data.</text>
</comment>
<feature type="transmembrane region" description="Helical" evidence="2">
    <location>
        <begin position="615"/>
        <end position="640"/>
    </location>
</feature>
<feature type="transmembrane region" description="Helical" evidence="2">
    <location>
        <begin position="652"/>
        <end position="673"/>
    </location>
</feature>
<keyword evidence="2" id="KW-1133">Transmembrane helix</keyword>
<feature type="chain" id="PRO_5039161209" evidence="3">
    <location>
        <begin position="33"/>
        <end position="701"/>
    </location>
</feature>
<feature type="transmembrane region" description="Helical" evidence="2">
    <location>
        <begin position="573"/>
        <end position="594"/>
    </location>
</feature>
<evidence type="ECO:0000313" key="5">
    <source>
        <dbReference type="Proteomes" id="UP000823634"/>
    </source>
</evidence>
<keyword evidence="2" id="KW-0812">Transmembrane</keyword>
<reference evidence="4" key="2">
    <citation type="journal article" date="2021" name="PeerJ">
        <title>Extensive microbial diversity within the chicken gut microbiome revealed by metagenomics and culture.</title>
        <authorList>
            <person name="Gilroy R."/>
            <person name="Ravi A."/>
            <person name="Getino M."/>
            <person name="Pursley I."/>
            <person name="Horton D.L."/>
            <person name="Alikhan N.F."/>
            <person name="Baker D."/>
            <person name="Gharbi K."/>
            <person name="Hall N."/>
            <person name="Watson M."/>
            <person name="Adriaenssens E.M."/>
            <person name="Foster-Nyarko E."/>
            <person name="Jarju S."/>
            <person name="Secka A."/>
            <person name="Antonio M."/>
            <person name="Oren A."/>
            <person name="Chaudhuri R.R."/>
            <person name="La Ragione R."/>
            <person name="Hildebrand F."/>
            <person name="Pallen M.J."/>
        </authorList>
    </citation>
    <scope>NUCLEOTIDE SEQUENCE</scope>
    <source>
        <strain evidence="4">17113</strain>
    </source>
</reference>
<feature type="signal peptide" evidence="3">
    <location>
        <begin position="1"/>
        <end position="32"/>
    </location>
</feature>
<accession>A0A9D9DFC2</accession>
<feature type="region of interest" description="Disordered" evidence="1">
    <location>
        <begin position="45"/>
        <end position="66"/>
    </location>
</feature>
<evidence type="ECO:0000256" key="3">
    <source>
        <dbReference type="SAM" id="SignalP"/>
    </source>
</evidence>